<dbReference type="EMBL" id="FOSF01000007">
    <property type="protein sequence ID" value="SFJ91335.1"/>
    <property type="molecule type" value="Genomic_DNA"/>
</dbReference>
<dbReference type="PANTHER" id="PTHR11626">
    <property type="entry name" value="FARNESYL-DIPHOSPHATE FARNESYLTRANSFERASE"/>
    <property type="match status" value="1"/>
</dbReference>
<reference evidence="2 3" key="1">
    <citation type="submission" date="2016-10" db="EMBL/GenBank/DDBJ databases">
        <authorList>
            <person name="Varghese N."/>
            <person name="Submissions S."/>
        </authorList>
    </citation>
    <scope>NUCLEOTIDE SEQUENCE [LARGE SCALE GENOMIC DNA]</scope>
    <source>
        <strain evidence="2 3">22B</strain>
    </source>
</reference>
<dbReference type="AlphaFoldDB" id="A0A662Z9W2"/>
<protein>
    <submittedName>
        <fullName evidence="2">Farnesyl-diphosphate farnesyltransferase</fullName>
    </submittedName>
</protein>
<dbReference type="RefSeq" id="WP_083396867.1">
    <property type="nucleotide sequence ID" value="NZ_CP047056.1"/>
</dbReference>
<keyword evidence="3" id="KW-1185">Reference proteome</keyword>
<evidence type="ECO:0000256" key="1">
    <source>
        <dbReference type="ARBA" id="ARBA00022679"/>
    </source>
</evidence>
<dbReference type="InterPro" id="IPR044844">
    <property type="entry name" value="Trans_IPPS_euk-type"/>
</dbReference>
<dbReference type="Proteomes" id="UP000243374">
    <property type="component" value="Unassembled WGS sequence"/>
</dbReference>
<accession>A0A662Z9W2</accession>
<evidence type="ECO:0000313" key="2">
    <source>
        <dbReference type="EMBL" id="SFJ91335.1"/>
    </source>
</evidence>
<dbReference type="SFLD" id="SFLDS00005">
    <property type="entry name" value="Isoprenoid_Synthase_Type_I"/>
    <property type="match status" value="1"/>
</dbReference>
<dbReference type="SFLD" id="SFLDG01018">
    <property type="entry name" value="Squalene/Phytoene_Synthase_Lik"/>
    <property type="match status" value="1"/>
</dbReference>
<dbReference type="OrthoDB" id="9807580at2"/>
<dbReference type="PROSITE" id="PS01044">
    <property type="entry name" value="SQUALEN_PHYTOEN_SYN_1"/>
    <property type="match status" value="1"/>
</dbReference>
<dbReference type="Gene3D" id="1.10.600.10">
    <property type="entry name" value="Farnesyl Diphosphate Synthase"/>
    <property type="match status" value="1"/>
</dbReference>
<dbReference type="GO" id="GO:0051996">
    <property type="term" value="F:squalene synthase [NAD(P)H] activity"/>
    <property type="evidence" value="ECO:0007669"/>
    <property type="project" value="InterPro"/>
</dbReference>
<organism evidence="2 3">
    <name type="scientific">Succinivibrio dextrinosolvens</name>
    <dbReference type="NCBI Taxonomy" id="83771"/>
    <lineage>
        <taxon>Bacteria</taxon>
        <taxon>Pseudomonadati</taxon>
        <taxon>Pseudomonadota</taxon>
        <taxon>Gammaproteobacteria</taxon>
        <taxon>Aeromonadales</taxon>
        <taxon>Succinivibrionaceae</taxon>
        <taxon>Succinivibrio</taxon>
    </lineage>
</organism>
<keyword evidence="1 2" id="KW-0808">Transferase</keyword>
<dbReference type="PANTHER" id="PTHR11626:SF2">
    <property type="entry name" value="SQUALENE SYNTHASE"/>
    <property type="match status" value="1"/>
</dbReference>
<dbReference type="InterPro" id="IPR008949">
    <property type="entry name" value="Isoprenoid_synthase_dom_sf"/>
</dbReference>
<name>A0A662Z9W2_9GAMM</name>
<dbReference type="GO" id="GO:0045338">
    <property type="term" value="P:farnesyl diphosphate metabolic process"/>
    <property type="evidence" value="ECO:0007669"/>
    <property type="project" value="InterPro"/>
</dbReference>
<gene>
    <name evidence="2" type="ORF">SAMN04487865_100735</name>
</gene>
<sequence>MLTEIDFSSQQEHLKNVSRTFALTIPMLPDALVDYISNAYLLCRIADTVEDDPKAAVDKKISWLKSFSLFCKEGFNDEMELLKLHKQAVDLVHDGAVDKEFDLISDMPAVIKRTLTYPVKIKNILSRGVSILSLGMSRSLEGTEIKDLNDVDHYCYYVAGVVGELLAALFYEHNHDIDRKELMALSVSFGEGLQLTNILKDRLVDKDREACFLPIKKDGSNASEVVKEYLAICQGHLDDALSFILMIPTKESGIRLFCLLNIAMATATLKLLSEADVAEDRNVKISRRTVKILYILSKMVVKNNILTRMFFSYISRGVKRVKRDPHELRSRVSCWERLPF</sequence>
<dbReference type="InterPro" id="IPR019845">
    <property type="entry name" value="Squalene/phytoene_synthase_CS"/>
</dbReference>
<dbReference type="SUPFAM" id="SSF48576">
    <property type="entry name" value="Terpenoid synthases"/>
    <property type="match status" value="1"/>
</dbReference>
<proteinExistence type="predicted"/>
<dbReference type="InterPro" id="IPR002060">
    <property type="entry name" value="Squ/phyt_synthse"/>
</dbReference>
<evidence type="ECO:0000313" key="3">
    <source>
        <dbReference type="Proteomes" id="UP000243374"/>
    </source>
</evidence>
<dbReference type="Pfam" id="PF00494">
    <property type="entry name" value="SQS_PSY"/>
    <property type="match status" value="1"/>
</dbReference>